<evidence type="ECO:0000313" key="5">
    <source>
        <dbReference type="EMBL" id="MBP2478019.1"/>
    </source>
</evidence>
<comment type="cofactor">
    <cofactor evidence="1">
        <name>pyridoxal 5'-phosphate</name>
        <dbReference type="ChEBI" id="CHEBI:597326"/>
    </cofactor>
</comment>
<dbReference type="Pfam" id="PF00464">
    <property type="entry name" value="SHMT"/>
    <property type="match status" value="1"/>
</dbReference>
<dbReference type="Gene3D" id="3.90.1150.10">
    <property type="entry name" value="Aspartate Aminotransferase, domain 1"/>
    <property type="match status" value="1"/>
</dbReference>
<dbReference type="InterPro" id="IPR015422">
    <property type="entry name" value="PyrdxlP-dep_Trfase_small"/>
</dbReference>
<evidence type="ECO:0000313" key="6">
    <source>
        <dbReference type="Proteomes" id="UP001519363"/>
    </source>
</evidence>
<organism evidence="5 6">
    <name type="scientific">Crossiella equi</name>
    <dbReference type="NCBI Taxonomy" id="130796"/>
    <lineage>
        <taxon>Bacteria</taxon>
        <taxon>Bacillati</taxon>
        <taxon>Actinomycetota</taxon>
        <taxon>Actinomycetes</taxon>
        <taxon>Pseudonocardiales</taxon>
        <taxon>Pseudonocardiaceae</taxon>
        <taxon>Crossiella</taxon>
    </lineage>
</organism>
<accession>A0ABS5AN60</accession>
<dbReference type="SUPFAM" id="SSF53383">
    <property type="entry name" value="PLP-dependent transferases"/>
    <property type="match status" value="1"/>
</dbReference>
<gene>
    <name evidence="5" type="ORF">JOF53_006891</name>
</gene>
<comment type="similarity">
    <text evidence="2">Belongs to the SHMT family.</text>
</comment>
<keyword evidence="6" id="KW-1185">Reference proteome</keyword>
<reference evidence="5 6" key="1">
    <citation type="submission" date="2021-03" db="EMBL/GenBank/DDBJ databases">
        <title>Sequencing the genomes of 1000 actinobacteria strains.</title>
        <authorList>
            <person name="Klenk H.-P."/>
        </authorList>
    </citation>
    <scope>NUCLEOTIDE SEQUENCE [LARGE SCALE GENOMIC DNA]</scope>
    <source>
        <strain evidence="5 6">DSM 44580</strain>
    </source>
</reference>
<feature type="domain" description="Serine hydroxymethyltransferase-like" evidence="4">
    <location>
        <begin position="17"/>
        <end position="113"/>
    </location>
</feature>
<protein>
    <submittedName>
        <fullName evidence="5">Glycine/serine hydroxymethyltransferase</fullName>
    </submittedName>
</protein>
<evidence type="ECO:0000256" key="1">
    <source>
        <dbReference type="ARBA" id="ARBA00001933"/>
    </source>
</evidence>
<dbReference type="PANTHER" id="PTHR11680">
    <property type="entry name" value="SERINE HYDROXYMETHYLTRANSFERASE"/>
    <property type="match status" value="1"/>
</dbReference>
<dbReference type="Proteomes" id="UP001519363">
    <property type="component" value="Unassembled WGS sequence"/>
</dbReference>
<dbReference type="InterPro" id="IPR049943">
    <property type="entry name" value="Ser_HO-MeTrfase-like"/>
</dbReference>
<dbReference type="InterPro" id="IPR015424">
    <property type="entry name" value="PyrdxlP-dep_Trfase"/>
</dbReference>
<sequence length="154" mass="16212">MGAYLLADISHIAGLATRIRDTARALAAELAARGWPIVTGGTDNHMVLTDVGARGLTGAIAEQALEACGIIVNRNKIHNDGRPARIAGGIRFGTNILALRGMDEAAIAECADIVDRVWSGLTPLGDKDFVLPEDLRSSARAAVGTLCWRFPLPA</sequence>
<dbReference type="EMBL" id="JAGIOO010000001">
    <property type="protein sequence ID" value="MBP2478019.1"/>
    <property type="molecule type" value="Genomic_DNA"/>
</dbReference>
<comment type="caution">
    <text evidence="5">The sequence shown here is derived from an EMBL/GenBank/DDBJ whole genome shotgun (WGS) entry which is preliminary data.</text>
</comment>
<dbReference type="InterPro" id="IPR039429">
    <property type="entry name" value="SHMT-like_dom"/>
</dbReference>
<evidence type="ECO:0000256" key="3">
    <source>
        <dbReference type="ARBA" id="ARBA00022898"/>
    </source>
</evidence>
<keyword evidence="3" id="KW-0663">Pyridoxal phosphate</keyword>
<proteinExistence type="inferred from homology"/>
<evidence type="ECO:0000259" key="4">
    <source>
        <dbReference type="Pfam" id="PF00464"/>
    </source>
</evidence>
<evidence type="ECO:0000256" key="2">
    <source>
        <dbReference type="ARBA" id="ARBA00006376"/>
    </source>
</evidence>
<name>A0ABS5AN60_9PSEU</name>
<dbReference type="PANTHER" id="PTHR11680:SF35">
    <property type="entry name" value="SERINE HYDROXYMETHYLTRANSFERASE 1"/>
    <property type="match status" value="1"/>
</dbReference>